<keyword evidence="4" id="KW-0808">Transferase</keyword>
<keyword evidence="1" id="KW-0812">Transmembrane</keyword>
<feature type="transmembrane region" description="Helical" evidence="1">
    <location>
        <begin position="91"/>
        <end position="113"/>
    </location>
</feature>
<reference evidence="4 5" key="1">
    <citation type="submission" date="2016-11" db="EMBL/GenBank/DDBJ databases">
        <authorList>
            <person name="Jaros S."/>
            <person name="Januszkiewicz K."/>
            <person name="Wedrychowicz H."/>
        </authorList>
    </citation>
    <scope>NUCLEOTIDE SEQUENCE [LARGE SCALE GENOMIC DNA]</scope>
    <source>
        <strain evidence="4 5">DSM 24574</strain>
    </source>
</reference>
<name>A0A1M5NNA7_9BACT</name>
<dbReference type="Gene3D" id="3.40.50.2000">
    <property type="entry name" value="Glycogen Phosphorylase B"/>
    <property type="match status" value="2"/>
</dbReference>
<dbReference type="InterPro" id="IPR050194">
    <property type="entry name" value="Glycosyltransferase_grp1"/>
</dbReference>
<sequence>MTATKENKPNVAIIIPGGIGTGRNNIGVPVLERIIKLLAVDFNITVFQLYKTNDDYTASGFELIDVYSPYPWLKSVKAIAALWKAHRQKKFVVIHGFWILPGGFLAVVLGKILNVKSIVSVLGGDAVGLRSINYGQLLNPFYKWLSQYTIRHASEVMALTQYLVNNLQKAGIARKAIRIVPWGIDTSLFNFQERPLQLPVQFLHIANLHPVKDQPTLLRAFARIVSETPAHLTIIGEGAREQQLKMMANDLNISEYVTFRGLIPYEQLPEQYRKADILLHTSLSEGQSEVVTEAMSSGLLVCGTAVGLLFDLPECCVAVPVGDHQTLAQETLKIIRNPERLAYIRQAAHQWTLIHSIQWTAENTKNLYVS</sequence>
<dbReference type="PANTHER" id="PTHR45947">
    <property type="entry name" value="SULFOQUINOVOSYL TRANSFERASE SQD2"/>
    <property type="match status" value="1"/>
</dbReference>
<dbReference type="OrthoDB" id="9792322at2"/>
<feature type="domain" description="Glycosyltransferase subfamily 4-like N-terminal" evidence="3">
    <location>
        <begin position="54"/>
        <end position="183"/>
    </location>
</feature>
<dbReference type="SUPFAM" id="SSF53756">
    <property type="entry name" value="UDP-Glycosyltransferase/glycogen phosphorylase"/>
    <property type="match status" value="1"/>
</dbReference>
<protein>
    <submittedName>
        <fullName evidence="4">Glycosyltransferase involved in cell wall bisynthesis</fullName>
    </submittedName>
</protein>
<dbReference type="AlphaFoldDB" id="A0A1M5NNA7"/>
<proteinExistence type="predicted"/>
<dbReference type="Proteomes" id="UP000184212">
    <property type="component" value="Unassembled WGS sequence"/>
</dbReference>
<dbReference type="InterPro" id="IPR028098">
    <property type="entry name" value="Glyco_trans_4-like_N"/>
</dbReference>
<dbReference type="Pfam" id="PF00534">
    <property type="entry name" value="Glycos_transf_1"/>
    <property type="match status" value="1"/>
</dbReference>
<evidence type="ECO:0000259" key="3">
    <source>
        <dbReference type="Pfam" id="PF13579"/>
    </source>
</evidence>
<keyword evidence="1" id="KW-0472">Membrane</keyword>
<dbReference type="GO" id="GO:0016757">
    <property type="term" value="F:glycosyltransferase activity"/>
    <property type="evidence" value="ECO:0007669"/>
    <property type="project" value="InterPro"/>
</dbReference>
<dbReference type="PANTHER" id="PTHR45947:SF3">
    <property type="entry name" value="SULFOQUINOVOSYL TRANSFERASE SQD2"/>
    <property type="match status" value="1"/>
</dbReference>
<evidence type="ECO:0000313" key="5">
    <source>
        <dbReference type="Proteomes" id="UP000184212"/>
    </source>
</evidence>
<dbReference type="Pfam" id="PF13579">
    <property type="entry name" value="Glyco_trans_4_4"/>
    <property type="match status" value="1"/>
</dbReference>
<dbReference type="RefSeq" id="WP_073133993.1">
    <property type="nucleotide sequence ID" value="NZ_FQWQ01000001.1"/>
</dbReference>
<dbReference type="STRING" id="947013.SAMN04488109_2432"/>
<evidence type="ECO:0000259" key="2">
    <source>
        <dbReference type="Pfam" id="PF00534"/>
    </source>
</evidence>
<gene>
    <name evidence="4" type="ORF">SAMN04488109_2432</name>
</gene>
<dbReference type="EMBL" id="FQWQ01000001">
    <property type="protein sequence ID" value="SHG90977.1"/>
    <property type="molecule type" value="Genomic_DNA"/>
</dbReference>
<keyword evidence="1" id="KW-1133">Transmembrane helix</keyword>
<evidence type="ECO:0000313" key="4">
    <source>
        <dbReference type="EMBL" id="SHG90977.1"/>
    </source>
</evidence>
<accession>A0A1M5NNA7</accession>
<keyword evidence="5" id="KW-1185">Reference proteome</keyword>
<dbReference type="InterPro" id="IPR001296">
    <property type="entry name" value="Glyco_trans_1"/>
</dbReference>
<evidence type="ECO:0000256" key="1">
    <source>
        <dbReference type="SAM" id="Phobius"/>
    </source>
</evidence>
<feature type="domain" description="Glycosyl transferase family 1" evidence="2">
    <location>
        <begin position="201"/>
        <end position="351"/>
    </location>
</feature>
<organism evidence="4 5">
    <name type="scientific">Chryseolinea serpens</name>
    <dbReference type="NCBI Taxonomy" id="947013"/>
    <lineage>
        <taxon>Bacteria</taxon>
        <taxon>Pseudomonadati</taxon>
        <taxon>Bacteroidota</taxon>
        <taxon>Cytophagia</taxon>
        <taxon>Cytophagales</taxon>
        <taxon>Fulvivirgaceae</taxon>
        <taxon>Chryseolinea</taxon>
    </lineage>
</organism>